<reference evidence="3 4" key="1">
    <citation type="journal article" date="2016" name="Front. Microbiol.">
        <title>Comparative Genomic Analysis Reveals a Diverse Repertoire of Genes Involved in Prokaryote-Eukaryote Interactions within the Pseudovibrio Genus.</title>
        <authorList>
            <person name="Romano S."/>
            <person name="Fernandez-Guerra A."/>
            <person name="Reen F.J."/>
            <person name="Glockner F.O."/>
            <person name="Crowley S.P."/>
            <person name="O'Sullivan O."/>
            <person name="Cotter P.D."/>
            <person name="Adams C."/>
            <person name="Dobson A.D."/>
            <person name="O'Gara F."/>
        </authorList>
    </citation>
    <scope>NUCLEOTIDE SEQUENCE [LARGE SCALE GENOMIC DNA]</scope>
    <source>
        <strain evidence="3 4">Ad2</strain>
    </source>
</reference>
<comment type="caution">
    <text evidence="3">The sequence shown here is derived from an EMBL/GenBank/DDBJ whole genome shotgun (WGS) entry which is preliminary data.</text>
</comment>
<dbReference type="AlphaFoldDB" id="A0A166B046"/>
<dbReference type="Pfam" id="PF07883">
    <property type="entry name" value="Cupin_2"/>
    <property type="match status" value="1"/>
</dbReference>
<protein>
    <submittedName>
        <fullName evidence="3">Cupin domain protein</fullName>
    </submittedName>
</protein>
<dbReference type="CDD" id="cd02236">
    <property type="entry name" value="cupin_CV2614-like"/>
    <property type="match status" value="1"/>
</dbReference>
<sequence length="146" mass="15749">MRSLIVAGACCLLMSGFPGAAAAQDSEKAYNAPEVLLDKSETTITKQPFYYPSEGKAQITSLIITLAPGEVVKEHKHPVPLYGYILDGELTITYEEEAPVTVKKGEALIEALNTWHYGQNTGTVPTRILAVFMGAKGVPNVIRPSE</sequence>
<dbReference type="Gene3D" id="2.60.120.10">
    <property type="entry name" value="Jelly Rolls"/>
    <property type="match status" value="1"/>
</dbReference>
<feature type="domain" description="Cupin type-2" evidence="2">
    <location>
        <begin position="63"/>
        <end position="132"/>
    </location>
</feature>
<dbReference type="SUPFAM" id="SSF51182">
    <property type="entry name" value="RmlC-like cupins"/>
    <property type="match status" value="1"/>
</dbReference>
<dbReference type="InterPro" id="IPR011051">
    <property type="entry name" value="RmlC_Cupin_sf"/>
</dbReference>
<dbReference type="InterPro" id="IPR014710">
    <property type="entry name" value="RmlC-like_jellyroll"/>
</dbReference>
<evidence type="ECO:0000313" key="3">
    <source>
        <dbReference type="EMBL" id="KZL21772.1"/>
    </source>
</evidence>
<dbReference type="Proteomes" id="UP000076577">
    <property type="component" value="Unassembled WGS sequence"/>
</dbReference>
<feature type="signal peptide" evidence="1">
    <location>
        <begin position="1"/>
        <end position="22"/>
    </location>
</feature>
<dbReference type="STRING" id="989403.SAMN05421798_102188"/>
<evidence type="ECO:0000313" key="4">
    <source>
        <dbReference type="Proteomes" id="UP000076577"/>
    </source>
</evidence>
<dbReference type="InterPro" id="IPR013096">
    <property type="entry name" value="Cupin_2"/>
</dbReference>
<evidence type="ECO:0000259" key="2">
    <source>
        <dbReference type="Pfam" id="PF07883"/>
    </source>
</evidence>
<dbReference type="OrthoDB" id="9800684at2"/>
<evidence type="ECO:0000256" key="1">
    <source>
        <dbReference type="SAM" id="SignalP"/>
    </source>
</evidence>
<dbReference type="PATRIC" id="fig|989403.3.peg.418"/>
<dbReference type="RefSeq" id="WP_068001385.1">
    <property type="nucleotide sequence ID" value="NZ_FOFM01000002.1"/>
</dbReference>
<organism evidence="3 4">
    <name type="scientific">Pseudovibrio axinellae</name>
    <dbReference type="NCBI Taxonomy" id="989403"/>
    <lineage>
        <taxon>Bacteria</taxon>
        <taxon>Pseudomonadati</taxon>
        <taxon>Pseudomonadota</taxon>
        <taxon>Alphaproteobacteria</taxon>
        <taxon>Hyphomicrobiales</taxon>
        <taxon>Stappiaceae</taxon>
        <taxon>Pseudovibrio</taxon>
    </lineage>
</organism>
<dbReference type="PANTHER" id="PTHR38599">
    <property type="entry name" value="CUPIN DOMAIN PROTEIN (AFU_ORTHOLOGUE AFUA_3G13620)"/>
    <property type="match status" value="1"/>
</dbReference>
<dbReference type="PANTHER" id="PTHR38599:SF1">
    <property type="entry name" value="CUPIN DOMAIN PROTEIN (AFU_ORTHOLOGUE AFUA_3G13620)"/>
    <property type="match status" value="1"/>
</dbReference>
<dbReference type="EMBL" id="LMCB01000003">
    <property type="protein sequence ID" value="KZL21772.1"/>
    <property type="molecule type" value="Genomic_DNA"/>
</dbReference>
<gene>
    <name evidence="3" type="ORF">PsAD2_00396</name>
</gene>
<keyword evidence="4" id="KW-1185">Reference proteome</keyword>
<name>A0A166B046_9HYPH</name>
<feature type="chain" id="PRO_5007870968" evidence="1">
    <location>
        <begin position="23"/>
        <end position="146"/>
    </location>
</feature>
<accession>A0A166B046</accession>
<keyword evidence="1" id="KW-0732">Signal</keyword>
<proteinExistence type="predicted"/>